<keyword evidence="5" id="KW-1185">Reference proteome</keyword>
<evidence type="ECO:0000256" key="2">
    <source>
        <dbReference type="RuleBase" id="RU362039"/>
    </source>
</evidence>
<evidence type="ECO:0000313" key="5">
    <source>
        <dbReference type="Proteomes" id="UP000448867"/>
    </source>
</evidence>
<dbReference type="AlphaFoldDB" id="A0A7X2IYQ3"/>
<dbReference type="GO" id="GO:0016787">
    <property type="term" value="F:hydrolase activity"/>
    <property type="evidence" value="ECO:0007669"/>
    <property type="project" value="UniProtKB-UniRule"/>
</dbReference>
<dbReference type="NCBIfam" id="TIGR00040">
    <property type="entry name" value="yfcE"/>
    <property type="match status" value="1"/>
</dbReference>
<dbReference type="InterPro" id="IPR000979">
    <property type="entry name" value="Phosphodiesterase_MJ0936/Vps29"/>
</dbReference>
<protein>
    <recommendedName>
        <fullName evidence="2">Phosphoesterase</fullName>
        <ecNumber evidence="2">3.1.4.-</ecNumber>
    </recommendedName>
</protein>
<comment type="caution">
    <text evidence="4">The sequence shown here is derived from an EMBL/GenBank/DDBJ whole genome shotgun (WGS) entry which is preliminary data.</text>
</comment>
<dbReference type="Proteomes" id="UP000448867">
    <property type="component" value="Unassembled WGS sequence"/>
</dbReference>
<name>A0A7X2IYQ3_9BACI</name>
<feature type="domain" description="Calcineurin-like phosphoesterase" evidence="3">
    <location>
        <begin position="1"/>
        <end position="150"/>
    </location>
</feature>
<dbReference type="OrthoDB" id="9800565at2"/>
<comment type="similarity">
    <text evidence="1 2">Belongs to the metallophosphoesterase superfamily. YfcE family.</text>
</comment>
<gene>
    <name evidence="4" type="ORF">GJU40_05305</name>
</gene>
<dbReference type="SUPFAM" id="SSF56300">
    <property type="entry name" value="Metallo-dependent phosphatases"/>
    <property type="match status" value="1"/>
</dbReference>
<dbReference type="InterPro" id="IPR029052">
    <property type="entry name" value="Metallo-depent_PP-like"/>
</dbReference>
<dbReference type="Gene3D" id="3.60.21.10">
    <property type="match status" value="1"/>
</dbReference>
<dbReference type="Pfam" id="PF12850">
    <property type="entry name" value="Metallophos_2"/>
    <property type="match status" value="1"/>
</dbReference>
<accession>A0A7X2IYQ3</accession>
<dbReference type="PANTHER" id="PTHR11124">
    <property type="entry name" value="VACUOLAR SORTING PROTEIN VPS29"/>
    <property type="match status" value="1"/>
</dbReference>
<comment type="cofactor">
    <cofactor evidence="2">
        <name>a divalent metal cation</name>
        <dbReference type="ChEBI" id="CHEBI:60240"/>
    </cofactor>
</comment>
<organism evidence="4 5">
    <name type="scientific">Metabacillus lacus</name>
    <dbReference type="NCBI Taxonomy" id="1983721"/>
    <lineage>
        <taxon>Bacteria</taxon>
        <taxon>Bacillati</taxon>
        <taxon>Bacillota</taxon>
        <taxon>Bacilli</taxon>
        <taxon>Bacillales</taxon>
        <taxon>Bacillaceae</taxon>
        <taxon>Metabacillus</taxon>
    </lineage>
</organism>
<reference evidence="4 5" key="1">
    <citation type="submission" date="2019-11" db="EMBL/GenBank/DDBJ databases">
        <title>Bacillus lacus genome.</title>
        <authorList>
            <person name="Allen C.J."/>
            <person name="Newman J.D."/>
        </authorList>
    </citation>
    <scope>NUCLEOTIDE SEQUENCE [LARGE SCALE GENOMIC DNA]</scope>
    <source>
        <strain evidence="4 5">KCTC 33946</strain>
    </source>
</reference>
<dbReference type="EMBL" id="WKKI01000006">
    <property type="protein sequence ID" value="MRX71593.1"/>
    <property type="molecule type" value="Genomic_DNA"/>
</dbReference>
<evidence type="ECO:0000313" key="4">
    <source>
        <dbReference type="EMBL" id="MRX71593.1"/>
    </source>
</evidence>
<proteinExistence type="inferred from homology"/>
<dbReference type="RefSeq" id="WP_154306735.1">
    <property type="nucleotide sequence ID" value="NZ_WKKI01000006.1"/>
</dbReference>
<dbReference type="EC" id="3.1.4.-" evidence="2"/>
<dbReference type="GO" id="GO:0046872">
    <property type="term" value="F:metal ion binding"/>
    <property type="evidence" value="ECO:0007669"/>
    <property type="project" value="UniProtKB-KW"/>
</dbReference>
<sequence>MRVVVLSDTHMPRMAKQFPAILREHLHTADLIIHAGDFQTMEVVRELQKYAKIAGVAGNVDSSEVAEALGDKKIIECEGYRIGIVHGHGKGRTTEERVLNSFEGEDLDCIIFGHSHIPVNKMVNKTLLFNPGSPTDKRRQNQYSFGVLEFHPALSARLIMFDSKQP</sequence>
<dbReference type="InterPro" id="IPR024654">
    <property type="entry name" value="Calcineurin-like_PHP_lpxH"/>
</dbReference>
<evidence type="ECO:0000259" key="3">
    <source>
        <dbReference type="Pfam" id="PF12850"/>
    </source>
</evidence>
<keyword evidence="2" id="KW-0479">Metal-binding</keyword>
<evidence type="ECO:0000256" key="1">
    <source>
        <dbReference type="ARBA" id="ARBA00008950"/>
    </source>
</evidence>